<comment type="caution">
    <text evidence="2">The sequence shown here is derived from an EMBL/GenBank/DDBJ whole genome shotgun (WGS) entry which is preliminary data.</text>
</comment>
<dbReference type="EMBL" id="WNWW01000787">
    <property type="protein sequence ID" value="KAF3422032.1"/>
    <property type="molecule type" value="Genomic_DNA"/>
</dbReference>
<name>A0A833S1U8_9HYME</name>
<accession>A0A833S1U8</accession>
<feature type="region of interest" description="Disordered" evidence="1">
    <location>
        <begin position="1"/>
        <end position="69"/>
    </location>
</feature>
<protein>
    <submittedName>
        <fullName evidence="2">Uncharacterized protein</fullName>
    </submittedName>
</protein>
<proteinExistence type="predicted"/>
<dbReference type="AlphaFoldDB" id="A0A833S1U8"/>
<gene>
    <name evidence="2" type="ORF">E2986_13673</name>
</gene>
<keyword evidence="3" id="KW-1185">Reference proteome</keyword>
<organism evidence="2 3">
    <name type="scientific">Frieseomelitta varia</name>
    <dbReference type="NCBI Taxonomy" id="561572"/>
    <lineage>
        <taxon>Eukaryota</taxon>
        <taxon>Metazoa</taxon>
        <taxon>Ecdysozoa</taxon>
        <taxon>Arthropoda</taxon>
        <taxon>Hexapoda</taxon>
        <taxon>Insecta</taxon>
        <taxon>Pterygota</taxon>
        <taxon>Neoptera</taxon>
        <taxon>Endopterygota</taxon>
        <taxon>Hymenoptera</taxon>
        <taxon>Apocrita</taxon>
        <taxon>Aculeata</taxon>
        <taxon>Apoidea</taxon>
        <taxon>Anthophila</taxon>
        <taxon>Apidae</taxon>
        <taxon>Frieseomelitta</taxon>
    </lineage>
</organism>
<evidence type="ECO:0000256" key="1">
    <source>
        <dbReference type="SAM" id="MobiDB-lite"/>
    </source>
</evidence>
<evidence type="ECO:0000313" key="3">
    <source>
        <dbReference type="Proteomes" id="UP000655588"/>
    </source>
</evidence>
<feature type="compositionally biased region" description="Polar residues" evidence="1">
    <location>
        <begin position="31"/>
        <end position="41"/>
    </location>
</feature>
<sequence>ERLREFVRDERRLTSPSWQTGERRSRVAASDENSNSTSPGSANKRRKDSCRSAHGPEARQSSRNHRTVNFVRRPFITTITIVRTVCAFSFGVTGRTTTG</sequence>
<evidence type="ECO:0000313" key="2">
    <source>
        <dbReference type="EMBL" id="KAF3422032.1"/>
    </source>
</evidence>
<dbReference type="Proteomes" id="UP000655588">
    <property type="component" value="Unassembled WGS sequence"/>
</dbReference>
<feature type="non-terminal residue" evidence="2">
    <location>
        <position position="1"/>
    </location>
</feature>
<feature type="compositionally biased region" description="Basic and acidic residues" evidence="1">
    <location>
        <begin position="1"/>
        <end position="13"/>
    </location>
</feature>
<reference evidence="2" key="1">
    <citation type="submission" date="2019-11" db="EMBL/GenBank/DDBJ databases">
        <title>The nuclear and mitochondrial genomes of Frieseomelitta varia - a highly eusocial stingless bee (Meliponini) with a permanently sterile worker caste.</title>
        <authorList>
            <person name="Freitas F.C.P."/>
            <person name="Lourenco A.P."/>
            <person name="Nunes F.M.F."/>
            <person name="Paschoal A.R."/>
            <person name="Abreu F.C.P."/>
            <person name="Barbin F.O."/>
            <person name="Bataglia L."/>
            <person name="Cardoso-Junior C.A.M."/>
            <person name="Cervoni M.S."/>
            <person name="Silva S.R."/>
            <person name="Dalarmi F."/>
            <person name="Del Lama M.A."/>
            <person name="Depintor T.S."/>
            <person name="Ferreira K.M."/>
            <person name="Goria P.S."/>
            <person name="Jaskot M.C."/>
            <person name="Lago D.C."/>
            <person name="Luna-Lucena D."/>
            <person name="Moda L.M."/>
            <person name="Nascimento L."/>
            <person name="Pedrino M."/>
            <person name="Rabico F.O."/>
            <person name="Sanches F.C."/>
            <person name="Santos D.E."/>
            <person name="Santos C.G."/>
            <person name="Vieira J."/>
            <person name="Lopes T.F."/>
            <person name="Barchuk A.R."/>
            <person name="Hartfelder K."/>
            <person name="Simoes Z.L.P."/>
            <person name="Bitondi M.M.G."/>
            <person name="Pinheiro D.G."/>
        </authorList>
    </citation>
    <scope>NUCLEOTIDE SEQUENCE</scope>
    <source>
        <strain evidence="2">USP_RPSP 00005682</strain>
        <tissue evidence="2">Whole individual</tissue>
    </source>
</reference>